<accession>A0A3E0IBT9</accession>
<evidence type="ECO:0000313" key="2">
    <source>
        <dbReference type="Proteomes" id="UP000256269"/>
    </source>
</evidence>
<protein>
    <submittedName>
        <fullName evidence="1">Uncharacterized protein</fullName>
    </submittedName>
</protein>
<comment type="caution">
    <text evidence="1">The sequence shown here is derived from an EMBL/GenBank/DDBJ whole genome shotgun (WGS) entry which is preliminary data.</text>
</comment>
<dbReference type="AlphaFoldDB" id="A0A3E0IBT9"/>
<organism evidence="1 2">
    <name type="scientific">Kutzneria buriramensis</name>
    <dbReference type="NCBI Taxonomy" id="1045776"/>
    <lineage>
        <taxon>Bacteria</taxon>
        <taxon>Bacillati</taxon>
        <taxon>Actinomycetota</taxon>
        <taxon>Actinomycetes</taxon>
        <taxon>Pseudonocardiales</taxon>
        <taxon>Pseudonocardiaceae</taxon>
        <taxon>Kutzneria</taxon>
    </lineage>
</organism>
<dbReference type="EMBL" id="QUNO01000001">
    <property type="protein sequence ID" value="REH55625.1"/>
    <property type="molecule type" value="Genomic_DNA"/>
</dbReference>
<evidence type="ECO:0000313" key="1">
    <source>
        <dbReference type="EMBL" id="REH55625.1"/>
    </source>
</evidence>
<gene>
    <name evidence="1" type="ORF">BCF44_101651</name>
</gene>
<dbReference type="Proteomes" id="UP000256269">
    <property type="component" value="Unassembled WGS sequence"/>
</dbReference>
<name>A0A3E0IBT9_9PSEU</name>
<keyword evidence="2" id="KW-1185">Reference proteome</keyword>
<proteinExistence type="predicted"/>
<sequence length="64" mass="7259">MAMEPTPMTPRDTWNDSLARYRRHAAEVLTTHQCTDTNCAVCGQQWPCTAACAAEFVLELREMQ</sequence>
<reference evidence="1 2" key="1">
    <citation type="submission" date="2018-08" db="EMBL/GenBank/DDBJ databases">
        <title>Genomic Encyclopedia of Archaeal and Bacterial Type Strains, Phase II (KMG-II): from individual species to whole genera.</title>
        <authorList>
            <person name="Goeker M."/>
        </authorList>
    </citation>
    <scope>NUCLEOTIDE SEQUENCE [LARGE SCALE GENOMIC DNA]</scope>
    <source>
        <strain evidence="1 2">DSM 45791</strain>
    </source>
</reference>